<feature type="transmembrane region" description="Helical" evidence="6">
    <location>
        <begin position="167"/>
        <end position="186"/>
    </location>
</feature>
<dbReference type="PANTHER" id="PTHR30250:SF11">
    <property type="entry name" value="O-ANTIGEN TRANSPORTER-RELATED"/>
    <property type="match status" value="1"/>
</dbReference>
<dbReference type="Pfam" id="PF13440">
    <property type="entry name" value="Polysacc_synt_3"/>
    <property type="match status" value="1"/>
</dbReference>
<dbReference type="EMBL" id="JACIDK010000001">
    <property type="protein sequence ID" value="MBB3890373.1"/>
    <property type="molecule type" value="Genomic_DNA"/>
</dbReference>
<evidence type="ECO:0000256" key="5">
    <source>
        <dbReference type="ARBA" id="ARBA00023136"/>
    </source>
</evidence>
<feature type="transmembrane region" description="Helical" evidence="6">
    <location>
        <begin position="255"/>
        <end position="272"/>
    </location>
</feature>
<feature type="transmembrane region" description="Helical" evidence="6">
    <location>
        <begin position="380"/>
        <end position="401"/>
    </location>
</feature>
<evidence type="ECO:0000313" key="7">
    <source>
        <dbReference type="EMBL" id="MBB3890373.1"/>
    </source>
</evidence>
<keyword evidence="2" id="KW-1003">Cell membrane</keyword>
<gene>
    <name evidence="7" type="ORF">GGQ61_001070</name>
</gene>
<proteinExistence type="predicted"/>
<dbReference type="Proteomes" id="UP000530564">
    <property type="component" value="Unassembled WGS sequence"/>
</dbReference>
<keyword evidence="8" id="KW-1185">Reference proteome</keyword>
<reference evidence="7 8" key="1">
    <citation type="submission" date="2020-08" db="EMBL/GenBank/DDBJ databases">
        <title>Genomic Encyclopedia of Type Strains, Phase IV (KMG-IV): sequencing the most valuable type-strain genomes for metagenomic binning, comparative biology and taxonomic classification.</title>
        <authorList>
            <person name="Goeker M."/>
        </authorList>
    </citation>
    <scope>NUCLEOTIDE SEQUENCE [LARGE SCALE GENOMIC DNA]</scope>
    <source>
        <strain evidence="7 8">DSM 21793</strain>
    </source>
</reference>
<sequence>MFWRGVVGYLPVNIVQGLVGLLTIVTFTRLLSPSQFGDYALGFTVMSLVHTAVFTWNEAALARYWAGESDRDGGRDLAATVYRTWLVLLCALPLAGALALLMPLNPGLKFATLCGLLAVVPRTFARLAQERRRAAGEVAGAANIDLVQTLGAFALGAALAFAGFGGAAPLIGIGVAAAVCAAWCFASEFSKGSGGRFEPARLRRHAGYGVPVALSLILALVLSSTDRFLLAAFLDEAAVGVYHAGYSLANRTLDVVFIWLGAAGGPALIMALERGGRQALIPAAREQASLMLLLTVPAAVGLALVAAPLSQLMVGPALAQGAAQVTPWIAASGLLAGLTTYYFHQAFTLGQRTVFLLAAMALPALANLILNLLLIPKLGLQGALIATLASYALGLAASALLGRRLMALPVPWLTLVQAAGASALMALAVSRIPALGGLPELATKAGVGALVYGLAVYLIDAGGLRSRAGQALRTLRARNAA</sequence>
<evidence type="ECO:0000256" key="6">
    <source>
        <dbReference type="SAM" id="Phobius"/>
    </source>
</evidence>
<protein>
    <submittedName>
        <fullName evidence="7">O-antigen/teichoic acid export membrane protein</fullName>
    </submittedName>
</protein>
<keyword evidence="5 6" id="KW-0472">Membrane</keyword>
<organism evidence="7 8">
    <name type="scientific">Phenylobacterium haematophilum</name>
    <dbReference type="NCBI Taxonomy" id="98513"/>
    <lineage>
        <taxon>Bacteria</taxon>
        <taxon>Pseudomonadati</taxon>
        <taxon>Pseudomonadota</taxon>
        <taxon>Alphaproteobacteria</taxon>
        <taxon>Caulobacterales</taxon>
        <taxon>Caulobacteraceae</taxon>
        <taxon>Phenylobacterium</taxon>
    </lineage>
</organism>
<keyword evidence="4 6" id="KW-1133">Transmembrane helix</keyword>
<feature type="transmembrane region" description="Helical" evidence="6">
    <location>
        <begin position="355"/>
        <end position="374"/>
    </location>
</feature>
<dbReference type="GO" id="GO:0005886">
    <property type="term" value="C:plasma membrane"/>
    <property type="evidence" value="ECO:0007669"/>
    <property type="project" value="UniProtKB-SubCell"/>
</dbReference>
<dbReference type="AlphaFoldDB" id="A0A839ZYC0"/>
<feature type="transmembrane region" description="Helical" evidence="6">
    <location>
        <begin position="82"/>
        <end position="104"/>
    </location>
</feature>
<dbReference type="InterPro" id="IPR050833">
    <property type="entry name" value="Poly_Biosynth_Transport"/>
</dbReference>
<dbReference type="RefSeq" id="WP_183770383.1">
    <property type="nucleotide sequence ID" value="NZ_JACIDK010000001.1"/>
</dbReference>
<comment type="subcellular location">
    <subcellularLocation>
        <location evidence="1">Cell membrane</location>
        <topology evidence="1">Multi-pass membrane protein</topology>
    </subcellularLocation>
</comment>
<feature type="transmembrane region" description="Helical" evidence="6">
    <location>
        <begin position="206"/>
        <end position="225"/>
    </location>
</feature>
<feature type="transmembrane region" description="Helical" evidence="6">
    <location>
        <begin position="7"/>
        <end position="27"/>
    </location>
</feature>
<name>A0A839ZYC0_9CAUL</name>
<feature type="transmembrane region" description="Helical" evidence="6">
    <location>
        <begin position="408"/>
        <end position="429"/>
    </location>
</feature>
<evidence type="ECO:0000256" key="3">
    <source>
        <dbReference type="ARBA" id="ARBA00022692"/>
    </source>
</evidence>
<dbReference type="PANTHER" id="PTHR30250">
    <property type="entry name" value="PST FAMILY PREDICTED COLANIC ACID TRANSPORTER"/>
    <property type="match status" value="1"/>
</dbReference>
<evidence type="ECO:0000256" key="2">
    <source>
        <dbReference type="ARBA" id="ARBA00022475"/>
    </source>
</evidence>
<keyword evidence="3 6" id="KW-0812">Transmembrane</keyword>
<comment type="caution">
    <text evidence="7">The sequence shown here is derived from an EMBL/GenBank/DDBJ whole genome shotgun (WGS) entry which is preliminary data.</text>
</comment>
<feature type="transmembrane region" description="Helical" evidence="6">
    <location>
        <begin position="292"/>
        <end position="313"/>
    </location>
</feature>
<feature type="transmembrane region" description="Helical" evidence="6">
    <location>
        <begin position="325"/>
        <end position="343"/>
    </location>
</feature>
<feature type="transmembrane region" description="Helical" evidence="6">
    <location>
        <begin position="39"/>
        <end position="61"/>
    </location>
</feature>
<evidence type="ECO:0000313" key="8">
    <source>
        <dbReference type="Proteomes" id="UP000530564"/>
    </source>
</evidence>
<accession>A0A839ZYC0</accession>
<evidence type="ECO:0000256" key="1">
    <source>
        <dbReference type="ARBA" id="ARBA00004651"/>
    </source>
</evidence>
<evidence type="ECO:0000256" key="4">
    <source>
        <dbReference type="ARBA" id="ARBA00022989"/>
    </source>
</evidence>
<feature type="transmembrane region" description="Helical" evidence="6">
    <location>
        <begin position="441"/>
        <end position="459"/>
    </location>
</feature>